<protein>
    <submittedName>
        <fullName evidence="1">Uncharacterized protein</fullName>
    </submittedName>
</protein>
<dbReference type="EMBL" id="ML143386">
    <property type="protein sequence ID" value="TBU35793.1"/>
    <property type="molecule type" value="Genomic_DNA"/>
</dbReference>
<sequence>MKSDAQRTRAVETVDAYCVAHHLHLVALVVLPSSVSSPPVAKPLQDFQFGVSAWCEVLRECLVEPVSLVQDYVDTLTAASGRVVMVLSSDRQPWPASLHELQDITLLSTAEYLRRVIDPLGIRVSTVSTGPSAPATACDTTIAEAR</sequence>
<dbReference type="Proteomes" id="UP000292082">
    <property type="component" value="Unassembled WGS sequence"/>
</dbReference>
<evidence type="ECO:0000313" key="3">
    <source>
        <dbReference type="Proteomes" id="UP000292082"/>
    </source>
</evidence>
<dbReference type="EMBL" id="ML145084">
    <property type="protein sequence ID" value="TBU65638.1"/>
    <property type="molecule type" value="Genomic_DNA"/>
</dbReference>
<proteinExistence type="predicted"/>
<dbReference type="OrthoDB" id="3160422at2759"/>
<dbReference type="Proteomes" id="UP000292957">
    <property type="component" value="Unassembled WGS sequence"/>
</dbReference>
<name>A0A4V2K294_9APHY</name>
<evidence type="ECO:0000313" key="1">
    <source>
        <dbReference type="EMBL" id="TBU35793.1"/>
    </source>
</evidence>
<accession>A0A4V2K294</accession>
<evidence type="ECO:0000313" key="2">
    <source>
        <dbReference type="EMBL" id="TBU65638.1"/>
    </source>
</evidence>
<reference evidence="1 3" key="1">
    <citation type="submission" date="2019-01" db="EMBL/GenBank/DDBJ databases">
        <title>Draft genome sequences of three monokaryotic isolates of the white-rot basidiomycete fungus Dichomitus squalens.</title>
        <authorList>
            <consortium name="DOE Joint Genome Institute"/>
            <person name="Lopez S.C."/>
            <person name="Andreopoulos B."/>
            <person name="Pangilinan J."/>
            <person name="Lipzen A."/>
            <person name="Riley R."/>
            <person name="Ahrendt S."/>
            <person name="Ng V."/>
            <person name="Barry K."/>
            <person name="Daum C."/>
            <person name="Grigoriev I.V."/>
            <person name="Hilden K.S."/>
            <person name="Makela M.R."/>
            <person name="de Vries R.P."/>
        </authorList>
    </citation>
    <scope>NUCLEOTIDE SEQUENCE [LARGE SCALE GENOMIC DNA]</scope>
    <source>
        <strain evidence="2 3">CBS 464.89</strain>
        <strain evidence="1">OM18370.1</strain>
    </source>
</reference>
<dbReference type="STRING" id="114155.A0A4V2K294"/>
<gene>
    <name evidence="2" type="ORF">BD310DRAFT_943189</name>
    <name evidence="1" type="ORF">BD311DRAFT_646944</name>
</gene>
<organism evidence="1">
    <name type="scientific">Dichomitus squalens</name>
    <dbReference type="NCBI Taxonomy" id="114155"/>
    <lineage>
        <taxon>Eukaryota</taxon>
        <taxon>Fungi</taxon>
        <taxon>Dikarya</taxon>
        <taxon>Basidiomycota</taxon>
        <taxon>Agaricomycotina</taxon>
        <taxon>Agaricomycetes</taxon>
        <taxon>Polyporales</taxon>
        <taxon>Polyporaceae</taxon>
        <taxon>Dichomitus</taxon>
    </lineage>
</organism>
<dbReference type="AlphaFoldDB" id="A0A4V2K294"/>
<keyword evidence="3" id="KW-1185">Reference proteome</keyword>